<dbReference type="InterPro" id="IPR041492">
    <property type="entry name" value="HAD_2"/>
</dbReference>
<dbReference type="Pfam" id="PF13419">
    <property type="entry name" value="HAD_2"/>
    <property type="match status" value="1"/>
</dbReference>
<dbReference type="InterPro" id="IPR050155">
    <property type="entry name" value="HAD-like_hydrolase_sf"/>
</dbReference>
<dbReference type="Gene3D" id="1.10.150.240">
    <property type="entry name" value="Putative phosphatase, domain 2"/>
    <property type="match status" value="1"/>
</dbReference>
<dbReference type="NCBIfam" id="TIGR01662">
    <property type="entry name" value="HAD-SF-IIIA"/>
    <property type="match status" value="1"/>
</dbReference>
<dbReference type="InterPro" id="IPR006549">
    <property type="entry name" value="HAD-SF_hydro_IIIA"/>
</dbReference>
<keyword evidence="6" id="KW-1185">Reference proteome</keyword>
<dbReference type="Proteomes" id="UP001595926">
    <property type="component" value="Unassembled WGS sequence"/>
</dbReference>
<protein>
    <recommendedName>
        <fullName evidence="4">phosphoglycolate phosphatase</fullName>
        <ecNumber evidence="4">3.1.3.18</ecNumber>
    </recommendedName>
</protein>
<reference evidence="6" key="1">
    <citation type="journal article" date="2019" name="Int. J. Syst. Evol. Microbiol.">
        <title>The Global Catalogue of Microorganisms (GCM) 10K type strain sequencing project: providing services to taxonomists for standard genome sequencing and annotation.</title>
        <authorList>
            <consortium name="The Broad Institute Genomics Platform"/>
            <consortium name="The Broad Institute Genome Sequencing Center for Infectious Disease"/>
            <person name="Wu L."/>
            <person name="Ma J."/>
        </authorList>
    </citation>
    <scope>NUCLEOTIDE SEQUENCE [LARGE SCALE GENOMIC DNA]</scope>
    <source>
        <strain evidence="6">CGMCC 1.13718</strain>
    </source>
</reference>
<dbReference type="NCBIfam" id="TIGR01549">
    <property type="entry name" value="HAD-SF-IA-v1"/>
    <property type="match status" value="1"/>
</dbReference>
<dbReference type="Gene3D" id="3.40.50.1000">
    <property type="entry name" value="HAD superfamily/HAD-like"/>
    <property type="match status" value="1"/>
</dbReference>
<dbReference type="PANTHER" id="PTHR43434:SF1">
    <property type="entry name" value="PHOSPHOGLYCOLATE PHOSPHATASE"/>
    <property type="match status" value="1"/>
</dbReference>
<sequence>MKLAIFDFDGTICDTKDSVFYSIKDTYLKYSVKVNDKIISETLKKGITLENSLIHINESLNLDIDVASLVLLYREIYNETAYKNTYLYKGIKDLLEKLFFDGVNIIIVSNKGSLAIEKILNFHGLRKYIGDIFGADSAKYKKPSVELYEYIKTIYKHATLGKTYIIGDTETDIIFAKNCGANSIFVKYGYGDSSKCVEMSPDLIIESCDDLMMVSRHINK</sequence>
<dbReference type="EC" id="3.1.3.18" evidence="4"/>
<comment type="similarity">
    <text evidence="3">Belongs to the HAD-like hydrolase superfamily. CbbY/CbbZ/Gph/YieH family.</text>
</comment>
<dbReference type="RefSeq" id="WP_119331182.1">
    <property type="nucleotide sequence ID" value="NZ_JBHSJH010000003.1"/>
</dbReference>
<evidence type="ECO:0000313" key="6">
    <source>
        <dbReference type="Proteomes" id="UP001595926"/>
    </source>
</evidence>
<comment type="caution">
    <text evidence="5">The sequence shown here is derived from an EMBL/GenBank/DDBJ whole genome shotgun (WGS) entry which is preliminary data.</text>
</comment>
<dbReference type="PANTHER" id="PTHR43434">
    <property type="entry name" value="PHOSPHOGLYCOLATE PHOSPHATASE"/>
    <property type="match status" value="1"/>
</dbReference>
<dbReference type="SFLD" id="SFLDS00003">
    <property type="entry name" value="Haloacid_Dehalogenase"/>
    <property type="match status" value="1"/>
</dbReference>
<name>A0ABV9TCA1_9GAMM</name>
<evidence type="ECO:0000256" key="1">
    <source>
        <dbReference type="ARBA" id="ARBA00000830"/>
    </source>
</evidence>
<evidence type="ECO:0000256" key="4">
    <source>
        <dbReference type="ARBA" id="ARBA00013078"/>
    </source>
</evidence>
<proteinExistence type="inferred from homology"/>
<dbReference type="EMBL" id="JBHSJH010000003">
    <property type="protein sequence ID" value="MFC4892804.1"/>
    <property type="molecule type" value="Genomic_DNA"/>
</dbReference>
<keyword evidence="5" id="KW-0378">Hydrolase</keyword>
<accession>A0ABV9TCA1</accession>
<comment type="pathway">
    <text evidence="2">Organic acid metabolism; glycolate biosynthesis; glycolate from 2-phosphoglycolate: step 1/1.</text>
</comment>
<dbReference type="SUPFAM" id="SSF56784">
    <property type="entry name" value="HAD-like"/>
    <property type="match status" value="1"/>
</dbReference>
<dbReference type="InterPro" id="IPR023214">
    <property type="entry name" value="HAD_sf"/>
</dbReference>
<evidence type="ECO:0000256" key="2">
    <source>
        <dbReference type="ARBA" id="ARBA00004818"/>
    </source>
</evidence>
<evidence type="ECO:0000256" key="3">
    <source>
        <dbReference type="ARBA" id="ARBA00006171"/>
    </source>
</evidence>
<evidence type="ECO:0000313" key="5">
    <source>
        <dbReference type="EMBL" id="MFC4892804.1"/>
    </source>
</evidence>
<dbReference type="InterPro" id="IPR023198">
    <property type="entry name" value="PGP-like_dom2"/>
</dbReference>
<dbReference type="InterPro" id="IPR006439">
    <property type="entry name" value="HAD-SF_hydro_IA"/>
</dbReference>
<dbReference type="InterPro" id="IPR036412">
    <property type="entry name" value="HAD-like_sf"/>
</dbReference>
<organism evidence="5 6">
    <name type="scientific">Pseudofrancisella aestuarii</name>
    <dbReference type="NCBI Taxonomy" id="2670347"/>
    <lineage>
        <taxon>Bacteria</taxon>
        <taxon>Pseudomonadati</taxon>
        <taxon>Pseudomonadota</taxon>
        <taxon>Gammaproteobacteria</taxon>
        <taxon>Thiotrichales</taxon>
        <taxon>Francisellaceae</taxon>
        <taxon>Pseudofrancisella</taxon>
    </lineage>
</organism>
<dbReference type="GO" id="GO:0016787">
    <property type="term" value="F:hydrolase activity"/>
    <property type="evidence" value="ECO:0007669"/>
    <property type="project" value="UniProtKB-KW"/>
</dbReference>
<comment type="catalytic activity">
    <reaction evidence="1">
        <text>2-phosphoglycolate + H2O = glycolate + phosphate</text>
        <dbReference type="Rhea" id="RHEA:14369"/>
        <dbReference type="ChEBI" id="CHEBI:15377"/>
        <dbReference type="ChEBI" id="CHEBI:29805"/>
        <dbReference type="ChEBI" id="CHEBI:43474"/>
        <dbReference type="ChEBI" id="CHEBI:58033"/>
        <dbReference type="EC" id="3.1.3.18"/>
    </reaction>
</comment>
<dbReference type="SFLD" id="SFLDG01129">
    <property type="entry name" value="C1.5:_HAD__Beta-PGM__Phosphata"/>
    <property type="match status" value="1"/>
</dbReference>
<gene>
    <name evidence="5" type="ORF">ACFPDQ_07035</name>
</gene>